<dbReference type="PANTHER" id="PTHR31378:SF5">
    <property type="entry name" value="EGF-LIKE DOMAIN-CONTAINING PROTEIN"/>
    <property type="match status" value="1"/>
</dbReference>
<gene>
    <name evidence="3" type="ORF">CYY_010041</name>
</gene>
<proteinExistence type="predicted"/>
<organism evidence="3 4">
    <name type="scientific">Polysphondylium violaceum</name>
    <dbReference type="NCBI Taxonomy" id="133409"/>
    <lineage>
        <taxon>Eukaryota</taxon>
        <taxon>Amoebozoa</taxon>
        <taxon>Evosea</taxon>
        <taxon>Eumycetozoa</taxon>
        <taxon>Dictyostelia</taxon>
        <taxon>Dictyosteliales</taxon>
        <taxon>Dictyosteliaceae</taxon>
        <taxon>Polysphondylium</taxon>
    </lineage>
</organism>
<keyword evidence="1" id="KW-0472">Membrane</keyword>
<dbReference type="EMBL" id="AJWJ01000898">
    <property type="protein sequence ID" value="KAF2068633.1"/>
    <property type="molecule type" value="Genomic_DNA"/>
</dbReference>
<comment type="caution">
    <text evidence="3">The sequence shown here is derived from an EMBL/GenBank/DDBJ whole genome shotgun (WGS) entry which is preliminary data.</text>
</comment>
<accession>A0A8J4PKF0</accession>
<dbReference type="Pfam" id="PF22933">
    <property type="entry name" value="ComC_SSD"/>
    <property type="match status" value="1"/>
</dbReference>
<feature type="transmembrane region" description="Helical" evidence="1">
    <location>
        <begin position="213"/>
        <end position="236"/>
    </location>
</feature>
<dbReference type="AlphaFoldDB" id="A0A8J4PKF0"/>
<keyword evidence="4" id="KW-1185">Reference proteome</keyword>
<feature type="non-terminal residue" evidence="3">
    <location>
        <position position="1"/>
    </location>
</feature>
<feature type="domain" description="ComC supersandwich" evidence="2">
    <location>
        <begin position="4"/>
        <end position="196"/>
    </location>
</feature>
<dbReference type="PANTHER" id="PTHR31378">
    <property type="entry name" value="EGF-LIKE DOMAIN-CONTAINING PROTEIN-RELATED-RELATED"/>
    <property type="match status" value="1"/>
</dbReference>
<reference evidence="3" key="1">
    <citation type="submission" date="2020-01" db="EMBL/GenBank/DDBJ databases">
        <title>Development of genomics and gene disruption for Polysphondylium violaceum indicates a role for the polyketide synthase stlB in stalk morphogenesis.</title>
        <authorList>
            <person name="Narita B."/>
            <person name="Kawabe Y."/>
            <person name="Kin K."/>
            <person name="Saito T."/>
            <person name="Gibbs R."/>
            <person name="Kuspa A."/>
            <person name="Muzny D."/>
            <person name="Queller D."/>
            <person name="Richards S."/>
            <person name="Strassman J."/>
            <person name="Sucgang R."/>
            <person name="Worley K."/>
            <person name="Schaap P."/>
        </authorList>
    </citation>
    <scope>NUCLEOTIDE SEQUENCE</scope>
    <source>
        <strain evidence="3">QSvi11</strain>
    </source>
</reference>
<sequence length="258" mass="28866">IVLINELDNSNNLIHSYNVSSISWNNITKQDNLYSYTTNLPNTKSTLNVLLTVNPLNERVYYNFAGDVIPILPKSIKYQVELQNYTFSSSLNTMEFVFQSGIIDKGDECVYDESTKTQTTTDDSIRSIQMTLNGETLIGTFSDRIVLDNRPSYNKVNQLTDDQITKYQLNSQSLYVSIATTYFKTSVVVDPNFGVLVSSSPDPNACKKGFASWKIAVIVVCSVVGVALVTATVLLIKKKRIVSEFNKKLKVLSKNNPQ</sequence>
<evidence type="ECO:0000259" key="2">
    <source>
        <dbReference type="Pfam" id="PF22933"/>
    </source>
</evidence>
<keyword evidence="1" id="KW-0812">Transmembrane</keyword>
<keyword evidence="1" id="KW-1133">Transmembrane helix</keyword>
<name>A0A8J4PKF0_9MYCE</name>
<evidence type="ECO:0000313" key="3">
    <source>
        <dbReference type="EMBL" id="KAF2068633.1"/>
    </source>
</evidence>
<evidence type="ECO:0000256" key="1">
    <source>
        <dbReference type="SAM" id="Phobius"/>
    </source>
</evidence>
<protein>
    <recommendedName>
        <fullName evidence="2">ComC supersandwich domain-containing protein</fullName>
    </recommendedName>
</protein>
<evidence type="ECO:0000313" key="4">
    <source>
        <dbReference type="Proteomes" id="UP000695562"/>
    </source>
</evidence>
<dbReference type="InterPro" id="IPR054484">
    <property type="entry name" value="ComC_SSD"/>
</dbReference>
<dbReference type="Proteomes" id="UP000695562">
    <property type="component" value="Unassembled WGS sequence"/>
</dbReference>